<comment type="caution">
    <text evidence="4">Lacks conserved residue(s) required for the propagation of feature annotation.</text>
</comment>
<reference evidence="10" key="1">
    <citation type="submission" date="2020-10" db="EMBL/GenBank/DDBJ databases">
        <authorList>
            <person name="Gilroy R."/>
        </authorList>
    </citation>
    <scope>NUCLEOTIDE SEQUENCE</scope>
    <source>
        <strain evidence="10">CHK180-2868</strain>
    </source>
</reference>
<dbReference type="NCBIfam" id="TIGR00071">
    <property type="entry name" value="hisT_truA"/>
    <property type="match status" value="1"/>
</dbReference>
<feature type="domain" description="Pseudouridine synthase I TruA alpha/beta" evidence="9">
    <location>
        <begin position="9"/>
        <end position="106"/>
    </location>
</feature>
<evidence type="ECO:0000256" key="5">
    <source>
        <dbReference type="PIRSR" id="PIRSR001430-1"/>
    </source>
</evidence>
<evidence type="ECO:0000256" key="1">
    <source>
        <dbReference type="ARBA" id="ARBA00009375"/>
    </source>
</evidence>
<proteinExistence type="inferred from homology"/>
<dbReference type="Proteomes" id="UP000824250">
    <property type="component" value="Unassembled WGS sequence"/>
</dbReference>
<dbReference type="PANTHER" id="PTHR11142:SF0">
    <property type="entry name" value="TRNA PSEUDOURIDINE SYNTHASE-LIKE 1"/>
    <property type="match status" value="1"/>
</dbReference>
<dbReference type="PIRSF" id="PIRSF001430">
    <property type="entry name" value="tRNA_psdUrid_synth"/>
    <property type="match status" value="1"/>
</dbReference>
<feature type="region of interest" description="Disordered" evidence="8">
    <location>
        <begin position="264"/>
        <end position="285"/>
    </location>
</feature>
<dbReference type="GO" id="GO:0031119">
    <property type="term" value="P:tRNA pseudouridine synthesis"/>
    <property type="evidence" value="ECO:0007669"/>
    <property type="project" value="UniProtKB-UniRule"/>
</dbReference>
<dbReference type="GO" id="GO:0160147">
    <property type="term" value="F:tRNA pseudouridine(38-40) synthase activity"/>
    <property type="evidence" value="ECO:0007669"/>
    <property type="project" value="UniProtKB-EC"/>
</dbReference>
<sequence>MGESNILLVVEYDGSRYHGWQKQGNTEGTIQGKLEAVFARMVGTPVEVHGSGRTDEGVHARGQIANVHLPESVRMEPEEILEYANRYLPEDIRVLSAFQVPPRFHSRLSAERKTYRYYVETGKKAGVFERKYVYRLGEVLDLDAMRTAAGFLVGEHDFRSFCGNRRMKKSTVRRLEKLEIHQEGTKVILDYTGNGFLYQMVRILTGSLLEVGMGKRRPEQMVEILEAKDRQAAGFTAPPEGLFLMKVEYPEAALGQSTKQIRNIKSQSGVRRSEAWMPEREGSQE</sequence>
<reference evidence="10" key="2">
    <citation type="journal article" date="2021" name="PeerJ">
        <title>Extensive microbial diversity within the chicken gut microbiome revealed by metagenomics and culture.</title>
        <authorList>
            <person name="Gilroy R."/>
            <person name="Ravi A."/>
            <person name="Getino M."/>
            <person name="Pursley I."/>
            <person name="Horton D.L."/>
            <person name="Alikhan N.F."/>
            <person name="Baker D."/>
            <person name="Gharbi K."/>
            <person name="Hall N."/>
            <person name="Watson M."/>
            <person name="Adriaenssens E.M."/>
            <person name="Foster-Nyarko E."/>
            <person name="Jarju S."/>
            <person name="Secka A."/>
            <person name="Antonio M."/>
            <person name="Oren A."/>
            <person name="Chaudhuri R.R."/>
            <person name="La Ragione R."/>
            <person name="Hildebrand F."/>
            <person name="Pallen M.J."/>
        </authorList>
    </citation>
    <scope>NUCLEOTIDE SEQUENCE</scope>
    <source>
        <strain evidence="10">CHK180-2868</strain>
    </source>
</reference>
<comment type="function">
    <text evidence="4">Formation of pseudouridine at positions 38, 39 and 40 in the anticodon stem and loop of transfer RNAs.</text>
</comment>
<evidence type="ECO:0000259" key="9">
    <source>
        <dbReference type="Pfam" id="PF01416"/>
    </source>
</evidence>
<feature type="domain" description="Pseudouridine synthase I TruA alpha/beta" evidence="9">
    <location>
        <begin position="149"/>
        <end position="250"/>
    </location>
</feature>
<feature type="compositionally biased region" description="Basic and acidic residues" evidence="8">
    <location>
        <begin position="271"/>
        <end position="285"/>
    </location>
</feature>
<comment type="caution">
    <text evidence="10">The sequence shown here is derived from an EMBL/GenBank/DDBJ whole genome shotgun (WGS) entry which is preliminary data.</text>
</comment>
<evidence type="ECO:0000256" key="2">
    <source>
        <dbReference type="ARBA" id="ARBA00022694"/>
    </source>
</evidence>
<dbReference type="InterPro" id="IPR020094">
    <property type="entry name" value="TruA/RsuA/RluB/E/F_N"/>
</dbReference>
<dbReference type="InterPro" id="IPR001406">
    <property type="entry name" value="PsdUridine_synth_TruA"/>
</dbReference>
<gene>
    <name evidence="4 10" type="primary">truA</name>
    <name evidence="10" type="ORF">IAB28_02565</name>
</gene>
<dbReference type="EC" id="5.4.99.12" evidence="4"/>
<keyword evidence="2 4" id="KW-0819">tRNA processing</keyword>
<evidence type="ECO:0000256" key="6">
    <source>
        <dbReference type="PIRSR" id="PIRSR001430-2"/>
    </source>
</evidence>
<dbReference type="Gene3D" id="3.30.70.580">
    <property type="entry name" value="Pseudouridine synthase I, catalytic domain, N-terminal subdomain"/>
    <property type="match status" value="1"/>
</dbReference>
<evidence type="ECO:0000256" key="8">
    <source>
        <dbReference type="SAM" id="MobiDB-lite"/>
    </source>
</evidence>
<evidence type="ECO:0000256" key="3">
    <source>
        <dbReference type="ARBA" id="ARBA00023235"/>
    </source>
</evidence>
<comment type="similarity">
    <text evidence="1 4 7">Belongs to the tRNA pseudouridine synthase TruA family.</text>
</comment>
<dbReference type="EMBL" id="DVGC01000011">
    <property type="protein sequence ID" value="HIR04836.1"/>
    <property type="molecule type" value="Genomic_DNA"/>
</dbReference>
<dbReference type="Pfam" id="PF01416">
    <property type="entry name" value="PseudoU_synth_1"/>
    <property type="match status" value="2"/>
</dbReference>
<dbReference type="FunFam" id="3.30.70.580:FF:000001">
    <property type="entry name" value="tRNA pseudouridine synthase A"/>
    <property type="match status" value="1"/>
</dbReference>
<dbReference type="GO" id="GO:0003723">
    <property type="term" value="F:RNA binding"/>
    <property type="evidence" value="ECO:0007669"/>
    <property type="project" value="InterPro"/>
</dbReference>
<dbReference type="SUPFAM" id="SSF55120">
    <property type="entry name" value="Pseudouridine synthase"/>
    <property type="match status" value="1"/>
</dbReference>
<evidence type="ECO:0000256" key="7">
    <source>
        <dbReference type="RuleBase" id="RU003792"/>
    </source>
</evidence>
<organism evidence="10 11">
    <name type="scientific">Candidatus Copromonas faecavium</name>
    <name type="common">nom. illeg.</name>
    <dbReference type="NCBI Taxonomy" id="2840740"/>
    <lineage>
        <taxon>Bacteria</taxon>
        <taxon>Bacillati</taxon>
        <taxon>Bacillota</taxon>
        <taxon>Clostridia</taxon>
        <taxon>Lachnospirales</taxon>
        <taxon>Lachnospiraceae</taxon>
        <taxon>Candidatus Copromonas (nom. illeg.)</taxon>
    </lineage>
</organism>
<accession>A0A9D1A2J3</accession>
<feature type="active site" description="Nucleophile" evidence="4 5">
    <location>
        <position position="55"/>
    </location>
</feature>
<comment type="subunit">
    <text evidence="4">Homodimer.</text>
</comment>
<evidence type="ECO:0000313" key="10">
    <source>
        <dbReference type="EMBL" id="HIR04836.1"/>
    </source>
</evidence>
<dbReference type="HAMAP" id="MF_00171">
    <property type="entry name" value="TruA"/>
    <property type="match status" value="1"/>
</dbReference>
<dbReference type="Gene3D" id="3.30.70.660">
    <property type="entry name" value="Pseudouridine synthase I, catalytic domain, C-terminal subdomain"/>
    <property type="match status" value="1"/>
</dbReference>
<protein>
    <recommendedName>
        <fullName evidence="4">tRNA pseudouridine synthase A</fullName>
        <ecNumber evidence="4">5.4.99.12</ecNumber>
    </recommendedName>
    <alternativeName>
        <fullName evidence="4">tRNA pseudouridine(38-40) synthase</fullName>
    </alternativeName>
    <alternativeName>
        <fullName evidence="4">tRNA pseudouridylate synthase I</fullName>
    </alternativeName>
    <alternativeName>
        <fullName evidence="4">tRNA-uridine isomerase I</fullName>
    </alternativeName>
</protein>
<evidence type="ECO:0000256" key="4">
    <source>
        <dbReference type="HAMAP-Rule" id="MF_00171"/>
    </source>
</evidence>
<evidence type="ECO:0000313" key="11">
    <source>
        <dbReference type="Proteomes" id="UP000824250"/>
    </source>
</evidence>
<feature type="binding site" evidence="4 6">
    <location>
        <position position="115"/>
    </location>
    <ligand>
        <name>substrate</name>
    </ligand>
</feature>
<comment type="catalytic activity">
    <reaction evidence="4 7">
        <text>uridine(38/39/40) in tRNA = pseudouridine(38/39/40) in tRNA</text>
        <dbReference type="Rhea" id="RHEA:22376"/>
        <dbReference type="Rhea" id="RHEA-COMP:10085"/>
        <dbReference type="Rhea" id="RHEA-COMP:10087"/>
        <dbReference type="ChEBI" id="CHEBI:65314"/>
        <dbReference type="ChEBI" id="CHEBI:65315"/>
        <dbReference type="EC" id="5.4.99.12"/>
    </reaction>
</comment>
<dbReference type="InterPro" id="IPR020095">
    <property type="entry name" value="PsdUridine_synth_TruA_C"/>
</dbReference>
<dbReference type="InterPro" id="IPR020103">
    <property type="entry name" value="PsdUridine_synth_cat_dom_sf"/>
</dbReference>
<dbReference type="CDD" id="cd02570">
    <property type="entry name" value="PseudoU_synth_EcTruA"/>
    <property type="match status" value="1"/>
</dbReference>
<keyword evidence="3 4" id="KW-0413">Isomerase</keyword>
<dbReference type="PANTHER" id="PTHR11142">
    <property type="entry name" value="PSEUDOURIDYLATE SYNTHASE"/>
    <property type="match status" value="1"/>
</dbReference>
<name>A0A9D1A2J3_9FIRM</name>
<dbReference type="AlphaFoldDB" id="A0A9D1A2J3"/>
<dbReference type="InterPro" id="IPR020097">
    <property type="entry name" value="PsdUridine_synth_TruA_a/b_dom"/>
</dbReference>